<dbReference type="EMBL" id="CM001022">
    <property type="protein sequence ID" value="EFQ23165.1"/>
    <property type="molecule type" value="Genomic_DNA"/>
</dbReference>
<dbReference type="InterPro" id="IPR036249">
    <property type="entry name" value="Thioredoxin-like_sf"/>
</dbReference>
<gene>
    <name evidence="3" type="ORF">Apau_0737</name>
</gene>
<dbReference type="Gene3D" id="3.40.30.10">
    <property type="entry name" value="Glutaredoxin"/>
    <property type="match status" value="1"/>
</dbReference>
<dbReference type="SUPFAM" id="SSF52833">
    <property type="entry name" value="Thioredoxin-like"/>
    <property type="match status" value="1"/>
</dbReference>
<evidence type="ECO:0000313" key="4">
    <source>
        <dbReference type="Proteomes" id="UP000005096"/>
    </source>
</evidence>
<keyword evidence="3" id="KW-0436">Ligase</keyword>
<evidence type="ECO:0000256" key="1">
    <source>
        <dbReference type="SAM" id="MobiDB-lite"/>
    </source>
</evidence>
<dbReference type="Pfam" id="PF14595">
    <property type="entry name" value="Thioredoxin_9"/>
    <property type="match status" value="1"/>
</dbReference>
<dbReference type="InterPro" id="IPR007214">
    <property type="entry name" value="YbaK/aa-tRNA-synth-assoc-dom"/>
</dbReference>
<dbReference type="RefSeq" id="WP_006300330.1">
    <property type="nucleotide sequence ID" value="NZ_CM001022.1"/>
</dbReference>
<feature type="domain" description="YbaK/aminoacyl-tRNA synthetase-associated" evidence="2">
    <location>
        <begin position="47"/>
        <end position="164"/>
    </location>
</feature>
<dbReference type="SUPFAM" id="SSF55826">
    <property type="entry name" value="YbaK/ProRS associated domain"/>
    <property type="match status" value="1"/>
</dbReference>
<dbReference type="Pfam" id="PF04073">
    <property type="entry name" value="tRNA_edit"/>
    <property type="match status" value="1"/>
</dbReference>
<dbReference type="HOGENOM" id="CLU_803255_0_0_0"/>
<name>E3CV08_9BACT</name>
<dbReference type="GO" id="GO:0002161">
    <property type="term" value="F:aminoacyl-tRNA deacylase activity"/>
    <property type="evidence" value="ECO:0007669"/>
    <property type="project" value="InterPro"/>
</dbReference>
<dbReference type="OrthoDB" id="1099907at2"/>
<proteinExistence type="predicted"/>
<evidence type="ECO:0000313" key="3">
    <source>
        <dbReference type="EMBL" id="EFQ23165.1"/>
    </source>
</evidence>
<dbReference type="AlphaFoldDB" id="E3CV08"/>
<protein>
    <submittedName>
        <fullName evidence="3">YbaK/prolyl-tRNA synthetase associated region</fullName>
    </submittedName>
</protein>
<dbReference type="eggNOG" id="COG0526">
    <property type="taxonomic scope" value="Bacteria"/>
</dbReference>
<dbReference type="GO" id="GO:0004812">
    <property type="term" value="F:aminoacyl-tRNA ligase activity"/>
    <property type="evidence" value="ECO:0007669"/>
    <property type="project" value="UniProtKB-KW"/>
</dbReference>
<accession>E3CV08</accession>
<reference evidence="3 4" key="1">
    <citation type="journal article" date="2010" name="Stand. Genomic Sci.">
        <title>Non-contiguous finished genome sequence of Aminomonas paucivorans type strain (GLU-3).</title>
        <authorList>
            <person name="Pitluck S."/>
            <person name="Yasawong M."/>
            <person name="Held B."/>
            <person name="Lapidus A."/>
            <person name="Nolan M."/>
            <person name="Copeland A."/>
            <person name="Lucas S."/>
            <person name="Del Rio T.G."/>
            <person name="Tice H."/>
            <person name="Cheng J.F."/>
            <person name="Chertkov O."/>
            <person name="Goodwin L."/>
            <person name="Tapia R."/>
            <person name="Han C."/>
            <person name="Liolios K."/>
            <person name="Ivanova N."/>
            <person name="Mavromatis K."/>
            <person name="Ovchinnikova G."/>
            <person name="Pati A."/>
            <person name="Chen A."/>
            <person name="Palaniappan K."/>
            <person name="Land M."/>
            <person name="Hauser L."/>
            <person name="Chang Y.J."/>
            <person name="Jeffries C.D."/>
            <person name="Pukall R."/>
            <person name="Spring S."/>
            <person name="Rohde M."/>
            <person name="Sikorski J."/>
            <person name="Goker M."/>
            <person name="Woyke T."/>
            <person name="Bristow J."/>
            <person name="Eisen J.A."/>
            <person name="Markowitz V."/>
            <person name="Hugenholtz P."/>
            <person name="Kyrpides N.C."/>
            <person name="Klenk H.P."/>
        </authorList>
    </citation>
    <scope>NUCLEOTIDE SEQUENCE [LARGE SCALE GENOMIC DNA]</scope>
    <source>
        <strain evidence="3 4">DSM 12260</strain>
    </source>
</reference>
<dbReference type="STRING" id="584708.Apau_0737"/>
<feature type="region of interest" description="Disordered" evidence="1">
    <location>
        <begin position="1"/>
        <end position="21"/>
    </location>
</feature>
<dbReference type="PaxDb" id="584708-Apau_0737"/>
<organism evidence="3 4">
    <name type="scientific">Aminomonas paucivorans DSM 12260</name>
    <dbReference type="NCBI Taxonomy" id="584708"/>
    <lineage>
        <taxon>Bacteria</taxon>
        <taxon>Thermotogati</taxon>
        <taxon>Synergistota</taxon>
        <taxon>Synergistia</taxon>
        <taxon>Synergistales</taxon>
        <taxon>Synergistaceae</taxon>
        <taxon>Aminomonas</taxon>
    </lineage>
</organism>
<dbReference type="Proteomes" id="UP000005096">
    <property type="component" value="Chromosome"/>
</dbReference>
<sequence>MSATNVPGEARFPRKGADPVPSETVRRLEGILREAGADFVLFYRQIPTRSAAEGAAAFRIEPGQTAPALVLEAEGRPLVWIASGGRGRLDLEEAARILGVSSVRLASPGRAKEVTGFVVGSLPLLPHDLPCVVDEELLRYPRVYGGTGDPLWTLAVAPEALLRLNRVVARHPAREGGGTVEQGLPLEAYLATGTEEDRALYRGFRERIRASEAFRERVLRAGILPDLEVYAELFCPDCAVLVPYLEEVAAWRPEASLRFFPREGNEERLCALSGEARIPTVVARGRGGSRGEVFLERPRVVRELLAAASGEETLRIVSVYRNGAFATALEEELGDLLTGEKGERG</sequence>
<keyword evidence="4" id="KW-1185">Reference proteome</keyword>
<evidence type="ECO:0000259" key="2">
    <source>
        <dbReference type="Pfam" id="PF04073"/>
    </source>
</evidence>
<dbReference type="InterPro" id="IPR036754">
    <property type="entry name" value="YbaK/aa-tRNA-synt-asso_dom_sf"/>
</dbReference>
<dbReference type="Gene3D" id="3.90.960.10">
    <property type="entry name" value="YbaK/aminoacyl-tRNA synthetase-associated domain"/>
    <property type="match status" value="1"/>
</dbReference>
<keyword evidence="3" id="KW-0030">Aminoacyl-tRNA synthetase</keyword>
<dbReference type="eggNOG" id="COG2606">
    <property type="taxonomic scope" value="Bacteria"/>
</dbReference>